<dbReference type="Gene3D" id="3.40.50.150">
    <property type="entry name" value="Vaccinia Virus protein VP39"/>
    <property type="match status" value="1"/>
</dbReference>
<dbReference type="PANTHER" id="PTHR31009">
    <property type="entry name" value="S-ADENOSYL-L-METHIONINE:CARBOXYL METHYLTRANSFERASE FAMILY PROTEIN"/>
    <property type="match status" value="1"/>
</dbReference>
<dbReference type="Gene3D" id="1.10.1200.270">
    <property type="entry name" value="Methyltransferase, alpha-helical capping domain"/>
    <property type="match status" value="1"/>
</dbReference>
<evidence type="ECO:0000313" key="3">
    <source>
        <dbReference type="EMBL" id="CTQ68128.1"/>
    </source>
</evidence>
<dbReference type="AlphaFoldDB" id="A0A0M6ZZ71"/>
<protein>
    <submittedName>
        <fullName evidence="3">SAM dependent carboxyl methyltransferase</fullName>
    </submittedName>
</protein>
<evidence type="ECO:0000313" key="4">
    <source>
        <dbReference type="Proteomes" id="UP000053235"/>
    </source>
</evidence>
<name>A0A0M6ZZ71_9HYPH</name>
<dbReference type="Proteomes" id="UP000053235">
    <property type="component" value="Unassembled WGS sequence"/>
</dbReference>
<dbReference type="STRING" id="388408.LAX5112_01646"/>
<dbReference type="InterPro" id="IPR042086">
    <property type="entry name" value="MeTrfase_capping"/>
</dbReference>
<gene>
    <name evidence="3" type="ORF">LAX5112_01646</name>
</gene>
<keyword evidence="4" id="KW-1185">Reference proteome</keyword>
<dbReference type="OrthoDB" id="465670at2"/>
<dbReference type="EMBL" id="CXWD01000005">
    <property type="protein sequence ID" value="CTQ68128.1"/>
    <property type="molecule type" value="Genomic_DNA"/>
</dbReference>
<dbReference type="Pfam" id="PF03492">
    <property type="entry name" value="Methyltransf_7"/>
    <property type="match status" value="1"/>
</dbReference>
<evidence type="ECO:0000256" key="2">
    <source>
        <dbReference type="ARBA" id="ARBA00022842"/>
    </source>
</evidence>
<dbReference type="GO" id="GO:0008168">
    <property type="term" value="F:methyltransferase activity"/>
    <property type="evidence" value="ECO:0007669"/>
    <property type="project" value="UniProtKB-KW"/>
</dbReference>
<dbReference type="InterPro" id="IPR029063">
    <property type="entry name" value="SAM-dependent_MTases_sf"/>
</dbReference>
<dbReference type="InterPro" id="IPR005299">
    <property type="entry name" value="MeTrfase_7"/>
</dbReference>
<dbReference type="GO" id="GO:0046872">
    <property type="term" value="F:metal ion binding"/>
    <property type="evidence" value="ECO:0007669"/>
    <property type="project" value="UniProtKB-KW"/>
</dbReference>
<dbReference type="GO" id="GO:0032259">
    <property type="term" value="P:methylation"/>
    <property type="evidence" value="ECO:0007669"/>
    <property type="project" value="UniProtKB-KW"/>
</dbReference>
<accession>A0A0M6ZZ71</accession>
<dbReference type="RefSeq" id="WP_055671413.1">
    <property type="nucleotide sequence ID" value="NZ_CXWD01000005.1"/>
</dbReference>
<sequence length="365" mass="40518">MTDEKTGSDTATEHMVNYDRNSYMQSNLVKSRADWIERAVRDIGPQKTEFRHLDLGCGPGHTAIEAVKPSIAAYRQTSPNGHIAVCHGDQPHNDWNGLFGLVFSGSGYLQGKNIRTEASIGSFYDVMAASGSVSLATCFVASHWLSRPLLISSPGTVWYADLEGDARAAYEDLARSDWTRFLRSRAIELAPGGYLIVSTLGSTPDLEEINGIRGSARHLYRAIHKVAATMVTDGLLSEKALDRFIFPLWFPSVSDAVGPLIQNEDLEAAFEVIEASVTDAAINPQDAYQDWLADREKYAELYTGYVRGFGESSLRLHLFEKSAKTVDEADALIATFFERFEKLYRAEPGRYASETLTMTLVLRRR</sequence>
<dbReference type="SUPFAM" id="SSF53335">
    <property type="entry name" value="S-adenosyl-L-methionine-dependent methyltransferases"/>
    <property type="match status" value="1"/>
</dbReference>
<keyword evidence="2" id="KW-0460">Magnesium</keyword>
<organism evidence="3 4">
    <name type="scientific">Roseibium alexandrii</name>
    <dbReference type="NCBI Taxonomy" id="388408"/>
    <lineage>
        <taxon>Bacteria</taxon>
        <taxon>Pseudomonadati</taxon>
        <taxon>Pseudomonadota</taxon>
        <taxon>Alphaproteobacteria</taxon>
        <taxon>Hyphomicrobiales</taxon>
        <taxon>Stappiaceae</taxon>
        <taxon>Roseibium</taxon>
    </lineage>
</organism>
<reference evidence="4" key="1">
    <citation type="submission" date="2015-07" db="EMBL/GenBank/DDBJ databases">
        <authorList>
            <person name="Rodrigo-Torres Lidia"/>
            <person name="Arahal R.David."/>
        </authorList>
    </citation>
    <scope>NUCLEOTIDE SEQUENCE [LARGE SCALE GENOMIC DNA]</scope>
    <source>
        <strain evidence="4">CECT 5112</strain>
    </source>
</reference>
<evidence type="ECO:0000256" key="1">
    <source>
        <dbReference type="ARBA" id="ARBA00022723"/>
    </source>
</evidence>
<proteinExistence type="predicted"/>
<keyword evidence="3" id="KW-0489">Methyltransferase</keyword>
<keyword evidence="1" id="KW-0479">Metal-binding</keyword>
<keyword evidence="3" id="KW-0808">Transferase</keyword>